<proteinExistence type="predicted"/>
<dbReference type="HOGENOM" id="CLU_2962590_0_0_1"/>
<gene>
    <name evidence="1" type="ORF">M407DRAFT_124462</name>
</gene>
<reference evidence="2" key="2">
    <citation type="submission" date="2015-01" db="EMBL/GenBank/DDBJ databases">
        <title>Evolutionary Origins and Diversification of the Mycorrhizal Mutualists.</title>
        <authorList>
            <consortium name="DOE Joint Genome Institute"/>
            <consortium name="Mycorrhizal Genomics Consortium"/>
            <person name="Kohler A."/>
            <person name="Kuo A."/>
            <person name="Nagy L.G."/>
            <person name="Floudas D."/>
            <person name="Copeland A."/>
            <person name="Barry K.W."/>
            <person name="Cichocki N."/>
            <person name="Veneault-Fourrey C."/>
            <person name="LaButti K."/>
            <person name="Lindquist E.A."/>
            <person name="Lipzen A."/>
            <person name="Lundell T."/>
            <person name="Morin E."/>
            <person name="Murat C."/>
            <person name="Riley R."/>
            <person name="Ohm R."/>
            <person name="Sun H."/>
            <person name="Tunlid A."/>
            <person name="Henrissat B."/>
            <person name="Grigoriev I.V."/>
            <person name="Hibbett D.S."/>
            <person name="Martin F."/>
        </authorList>
    </citation>
    <scope>NUCLEOTIDE SEQUENCE [LARGE SCALE GENOMIC DNA]</scope>
    <source>
        <strain evidence="2">MUT 4182</strain>
    </source>
</reference>
<protein>
    <submittedName>
        <fullName evidence="1">Uncharacterized protein</fullName>
    </submittedName>
</protein>
<dbReference type="Proteomes" id="UP000054248">
    <property type="component" value="Unassembled WGS sequence"/>
</dbReference>
<accession>A0A0C3QTY1</accession>
<name>A0A0C3QTY1_9AGAM</name>
<reference evidence="1 2" key="1">
    <citation type="submission" date="2014-04" db="EMBL/GenBank/DDBJ databases">
        <authorList>
            <consortium name="DOE Joint Genome Institute"/>
            <person name="Kuo A."/>
            <person name="Girlanda M."/>
            <person name="Perotto S."/>
            <person name="Kohler A."/>
            <person name="Nagy L.G."/>
            <person name="Floudas D."/>
            <person name="Copeland A."/>
            <person name="Barry K.W."/>
            <person name="Cichocki N."/>
            <person name="Veneault-Fourrey C."/>
            <person name="LaButti K."/>
            <person name="Lindquist E.A."/>
            <person name="Lipzen A."/>
            <person name="Lundell T."/>
            <person name="Morin E."/>
            <person name="Murat C."/>
            <person name="Sun H."/>
            <person name="Tunlid A."/>
            <person name="Henrissat B."/>
            <person name="Grigoriev I.V."/>
            <person name="Hibbett D.S."/>
            <person name="Martin F."/>
            <person name="Nordberg H.P."/>
            <person name="Cantor M.N."/>
            <person name="Hua S.X."/>
        </authorList>
    </citation>
    <scope>NUCLEOTIDE SEQUENCE [LARGE SCALE GENOMIC DNA]</scope>
    <source>
        <strain evidence="1 2">MUT 4182</strain>
    </source>
</reference>
<dbReference type="EMBL" id="KN822960">
    <property type="protein sequence ID" value="KIO31769.1"/>
    <property type="molecule type" value="Genomic_DNA"/>
</dbReference>
<sequence>MAFSIAVVAISEWLSLRYRGAEPLQSRPTRRRSSSTMLRTAATEGRDHIGLLNIGCVHC</sequence>
<evidence type="ECO:0000313" key="1">
    <source>
        <dbReference type="EMBL" id="KIO31769.1"/>
    </source>
</evidence>
<dbReference type="AlphaFoldDB" id="A0A0C3QTY1"/>
<organism evidence="1 2">
    <name type="scientific">Tulasnella calospora MUT 4182</name>
    <dbReference type="NCBI Taxonomy" id="1051891"/>
    <lineage>
        <taxon>Eukaryota</taxon>
        <taxon>Fungi</taxon>
        <taxon>Dikarya</taxon>
        <taxon>Basidiomycota</taxon>
        <taxon>Agaricomycotina</taxon>
        <taxon>Agaricomycetes</taxon>
        <taxon>Cantharellales</taxon>
        <taxon>Tulasnellaceae</taxon>
        <taxon>Tulasnella</taxon>
    </lineage>
</organism>
<evidence type="ECO:0000313" key="2">
    <source>
        <dbReference type="Proteomes" id="UP000054248"/>
    </source>
</evidence>
<keyword evidence="2" id="KW-1185">Reference proteome</keyword>